<dbReference type="OrthoDB" id="5911768at2759"/>
<keyword evidence="2" id="KW-0675">Receptor</keyword>
<feature type="transmembrane region" description="Helical" evidence="1">
    <location>
        <begin position="134"/>
        <end position="156"/>
    </location>
</feature>
<dbReference type="PIR" id="T25968">
    <property type="entry name" value="T25968"/>
</dbReference>
<dbReference type="FunCoup" id="P91553">
    <property type="interactions" value="4"/>
</dbReference>
<dbReference type="UCSC" id="ZC239.10">
    <property type="organism name" value="c. elegans"/>
</dbReference>
<dbReference type="RefSeq" id="NP_494471.2">
    <property type="nucleotide sequence ID" value="NM_062070.4"/>
</dbReference>
<dbReference type="WormBase" id="ZC239.10">
    <property type="protein sequence ID" value="CE33741"/>
    <property type="gene ID" value="WBGene00005565"/>
    <property type="gene designation" value="sri-53"/>
</dbReference>
<dbReference type="PaxDb" id="6239-ZC239.10"/>
<feature type="transmembrane region" description="Helical" evidence="1">
    <location>
        <begin position="189"/>
        <end position="217"/>
    </location>
</feature>
<reference evidence="2 3" key="1">
    <citation type="journal article" date="1998" name="Science">
        <title>Genome sequence of the nematode C. elegans: a platform for investigating biology.</title>
        <authorList>
            <consortium name="The C. elegans sequencing consortium"/>
            <person name="Sulson J.E."/>
            <person name="Waterston R."/>
        </authorList>
    </citation>
    <scope>NUCLEOTIDE SEQUENCE [LARGE SCALE GENOMIC DNA]</scope>
    <source>
        <strain evidence="2 3">Bristol N2</strain>
    </source>
</reference>
<sequence length="322" mass="37036">MFIQFSMPFWLRIYGYTVGSASFPINFGTIMLIVYKSDKIDSFKYFMLWFQVTNTITDLFISIFVQPWPLLPIWVVNCAGFAATYLNIWSNYLFALLPALVAVQFVSLGLAFLKKHQSIASIARKHMINELGHDIFRACVTIWPIFTFLLFCPVAVDKDKQMDYVIEHYPEYTSEFSQLKNFVIYRRNIWMTISTILFIWAFIVFGSITFYTTFDMFQMLNGVQKKISIRNYNREKAVVRSLVAQLIASSIVAVPGLAIGLCAFWATGDLKTVIEVIGVIFLLRGTLHSVILVATTSPYKKYLLRKFPQRMPPTSLMIVSIT</sequence>
<organism evidence="2 3">
    <name type="scientific">Caenorhabditis elegans</name>
    <dbReference type="NCBI Taxonomy" id="6239"/>
    <lineage>
        <taxon>Eukaryota</taxon>
        <taxon>Metazoa</taxon>
        <taxon>Ecdysozoa</taxon>
        <taxon>Nematoda</taxon>
        <taxon>Chromadorea</taxon>
        <taxon>Rhabditida</taxon>
        <taxon>Rhabditina</taxon>
        <taxon>Rhabditomorpha</taxon>
        <taxon>Rhabditoidea</taxon>
        <taxon>Rhabditidae</taxon>
        <taxon>Peloderinae</taxon>
        <taxon>Caenorhabditis</taxon>
    </lineage>
</organism>
<feature type="transmembrane region" description="Helical" evidence="1">
    <location>
        <begin position="272"/>
        <end position="295"/>
    </location>
</feature>
<proteinExistence type="predicted"/>
<feature type="transmembrane region" description="Helical" evidence="1">
    <location>
        <begin position="46"/>
        <end position="65"/>
    </location>
</feature>
<gene>
    <name evidence="2 4" type="primary">sri-53</name>
    <name evidence="2" type="ORF">CELE_ZC239.10</name>
    <name evidence="4" type="ORF">ZC239.10</name>
</gene>
<dbReference type="PANTHER" id="PTHR45830:SF13">
    <property type="entry name" value="G PROTEIN-COUPLED RECEPTOR-RELATED"/>
    <property type="match status" value="1"/>
</dbReference>
<dbReference type="Proteomes" id="UP000001940">
    <property type="component" value="Chromosome II"/>
</dbReference>
<dbReference type="EMBL" id="BX284602">
    <property type="protein sequence ID" value="CCD64935.1"/>
    <property type="molecule type" value="Genomic_DNA"/>
</dbReference>
<protein>
    <submittedName>
        <fullName evidence="2">Serpentine Receptor, class H</fullName>
    </submittedName>
</protein>
<dbReference type="AGR" id="WB:WBGene00005565"/>
<feature type="transmembrane region" description="Helical" evidence="1">
    <location>
        <begin position="92"/>
        <end position="113"/>
    </location>
</feature>
<dbReference type="InParanoid" id="P91553"/>
<name>P91553_CAEEL</name>
<dbReference type="Pfam" id="PF10327">
    <property type="entry name" value="7TM_GPCR_Sri"/>
    <property type="match status" value="1"/>
</dbReference>
<dbReference type="PANTHER" id="PTHR45830">
    <property type="entry name" value="SERPENTINE RECEPTOR, CLASS I"/>
    <property type="match status" value="1"/>
</dbReference>
<keyword evidence="1" id="KW-0812">Transmembrane</keyword>
<dbReference type="PIR" id="T25969">
    <property type="entry name" value="T25969"/>
</dbReference>
<dbReference type="eggNOG" id="ENOG502TH7M">
    <property type="taxonomic scope" value="Eukaryota"/>
</dbReference>
<feature type="transmembrane region" description="Helical" evidence="1">
    <location>
        <begin position="13"/>
        <end position="34"/>
    </location>
</feature>
<evidence type="ECO:0000313" key="4">
    <source>
        <dbReference type="WormBase" id="ZC239.10"/>
    </source>
</evidence>
<dbReference type="HOGENOM" id="CLU_067919_1_0_1"/>
<keyword evidence="1" id="KW-1133">Transmembrane helix</keyword>
<dbReference type="SMR" id="P91553"/>
<evidence type="ECO:0000313" key="3">
    <source>
        <dbReference type="Proteomes" id="UP000001940"/>
    </source>
</evidence>
<dbReference type="InterPro" id="IPR019429">
    <property type="entry name" value="7TM_GPCR_serpentine_rcpt_Sri"/>
</dbReference>
<dbReference type="AlphaFoldDB" id="P91553"/>
<dbReference type="STRING" id="6239.ZC239.10.1"/>
<keyword evidence="1" id="KW-0472">Membrane</keyword>
<accession>P91553</accession>
<keyword evidence="3" id="KW-1185">Reference proteome</keyword>
<evidence type="ECO:0000313" key="2">
    <source>
        <dbReference type="EMBL" id="CCD64935.1"/>
    </source>
</evidence>
<dbReference type="CTD" id="191922"/>
<evidence type="ECO:0000256" key="1">
    <source>
        <dbReference type="SAM" id="Phobius"/>
    </source>
</evidence>
<dbReference type="KEGG" id="cel:CELE_ZC239.10"/>
<dbReference type="GeneID" id="191922"/>
<feature type="transmembrane region" description="Helical" evidence="1">
    <location>
        <begin position="238"/>
        <end position="266"/>
    </location>
</feature>
<dbReference type="PhylomeDB" id="P91553"/>